<accession>A0A6A5QAX3</accession>
<feature type="transmembrane region" description="Helical" evidence="1">
    <location>
        <begin position="12"/>
        <end position="35"/>
    </location>
</feature>
<dbReference type="EMBL" id="ML979142">
    <property type="protein sequence ID" value="KAF1911916.1"/>
    <property type="molecule type" value="Genomic_DNA"/>
</dbReference>
<organism evidence="2 3">
    <name type="scientific">Ampelomyces quisqualis</name>
    <name type="common">Powdery mildew agent</name>
    <dbReference type="NCBI Taxonomy" id="50730"/>
    <lineage>
        <taxon>Eukaryota</taxon>
        <taxon>Fungi</taxon>
        <taxon>Dikarya</taxon>
        <taxon>Ascomycota</taxon>
        <taxon>Pezizomycotina</taxon>
        <taxon>Dothideomycetes</taxon>
        <taxon>Pleosporomycetidae</taxon>
        <taxon>Pleosporales</taxon>
        <taxon>Pleosporineae</taxon>
        <taxon>Phaeosphaeriaceae</taxon>
        <taxon>Ampelomyces</taxon>
    </lineage>
</organism>
<feature type="non-terminal residue" evidence="2">
    <location>
        <position position="1"/>
    </location>
</feature>
<evidence type="ECO:0000313" key="3">
    <source>
        <dbReference type="Proteomes" id="UP000800096"/>
    </source>
</evidence>
<feature type="transmembrane region" description="Helical" evidence="1">
    <location>
        <begin position="91"/>
        <end position="110"/>
    </location>
</feature>
<dbReference type="Proteomes" id="UP000800096">
    <property type="component" value="Unassembled WGS sequence"/>
</dbReference>
<proteinExistence type="predicted"/>
<evidence type="ECO:0000313" key="2">
    <source>
        <dbReference type="EMBL" id="KAF1911916.1"/>
    </source>
</evidence>
<keyword evidence="1" id="KW-0472">Membrane</keyword>
<sequence>MLSQRHRCSHRFPLHCFLLLLFPRLFFLVLASMALRGVSSCFILTRGKGGGPSPWTASISTASVSDLCNNPRVWIGFCTSGVFLRLPVCRAVRFLFMALVCFCAIALSVLDRGWNRDRMIYVFMSERDTLLL</sequence>
<protein>
    <submittedName>
        <fullName evidence="2">Uncharacterized protein</fullName>
    </submittedName>
</protein>
<dbReference type="AlphaFoldDB" id="A0A6A5QAX3"/>
<gene>
    <name evidence="2" type="ORF">BDU57DRAFT_524024</name>
</gene>
<keyword evidence="1" id="KW-1133">Transmembrane helix</keyword>
<evidence type="ECO:0000256" key="1">
    <source>
        <dbReference type="SAM" id="Phobius"/>
    </source>
</evidence>
<name>A0A6A5QAX3_AMPQU</name>
<reference evidence="2" key="1">
    <citation type="journal article" date="2020" name="Stud. Mycol.">
        <title>101 Dothideomycetes genomes: a test case for predicting lifestyles and emergence of pathogens.</title>
        <authorList>
            <person name="Haridas S."/>
            <person name="Albert R."/>
            <person name="Binder M."/>
            <person name="Bloem J."/>
            <person name="Labutti K."/>
            <person name="Salamov A."/>
            <person name="Andreopoulos B."/>
            <person name="Baker S."/>
            <person name="Barry K."/>
            <person name="Bills G."/>
            <person name="Bluhm B."/>
            <person name="Cannon C."/>
            <person name="Castanera R."/>
            <person name="Culley D."/>
            <person name="Daum C."/>
            <person name="Ezra D."/>
            <person name="Gonzalez J."/>
            <person name="Henrissat B."/>
            <person name="Kuo A."/>
            <person name="Liang C."/>
            <person name="Lipzen A."/>
            <person name="Lutzoni F."/>
            <person name="Magnuson J."/>
            <person name="Mondo S."/>
            <person name="Nolan M."/>
            <person name="Ohm R."/>
            <person name="Pangilinan J."/>
            <person name="Park H.-J."/>
            <person name="Ramirez L."/>
            <person name="Alfaro M."/>
            <person name="Sun H."/>
            <person name="Tritt A."/>
            <person name="Yoshinaga Y."/>
            <person name="Zwiers L.-H."/>
            <person name="Turgeon B."/>
            <person name="Goodwin S."/>
            <person name="Spatafora J."/>
            <person name="Crous P."/>
            <person name="Grigoriev I."/>
        </authorList>
    </citation>
    <scope>NUCLEOTIDE SEQUENCE</scope>
    <source>
        <strain evidence="2">HMLAC05119</strain>
    </source>
</reference>
<keyword evidence="3" id="KW-1185">Reference proteome</keyword>
<keyword evidence="1" id="KW-0812">Transmembrane</keyword>